<dbReference type="GeneID" id="54458677"/>
<dbReference type="Pfam" id="PF09090">
    <property type="entry name" value="MIF4G_like_2"/>
    <property type="match status" value="1"/>
</dbReference>
<dbReference type="GO" id="GO:0005846">
    <property type="term" value="C:nuclear cap binding complex"/>
    <property type="evidence" value="ECO:0007669"/>
    <property type="project" value="InterPro"/>
</dbReference>
<dbReference type="InterPro" id="IPR027159">
    <property type="entry name" value="CBP80"/>
</dbReference>
<feature type="domain" description="MIF4G-like type 1" evidence="1">
    <location>
        <begin position="310"/>
        <end position="501"/>
    </location>
</feature>
<evidence type="ECO:0000313" key="5">
    <source>
        <dbReference type="RefSeq" id="XP_033578018.1"/>
    </source>
</evidence>
<evidence type="ECO:0000259" key="1">
    <source>
        <dbReference type="Pfam" id="PF09088"/>
    </source>
</evidence>
<protein>
    <submittedName>
        <fullName evidence="3 5">Cap binding protein</fullName>
    </submittedName>
</protein>
<organism evidence="3">
    <name type="scientific">Mytilinidion resinicola</name>
    <dbReference type="NCBI Taxonomy" id="574789"/>
    <lineage>
        <taxon>Eukaryota</taxon>
        <taxon>Fungi</taxon>
        <taxon>Dikarya</taxon>
        <taxon>Ascomycota</taxon>
        <taxon>Pezizomycotina</taxon>
        <taxon>Dothideomycetes</taxon>
        <taxon>Pleosporomycetidae</taxon>
        <taxon>Mytilinidiales</taxon>
        <taxon>Mytilinidiaceae</taxon>
        <taxon>Mytilinidion</taxon>
    </lineage>
</organism>
<reference evidence="3 5" key="1">
    <citation type="journal article" date="2020" name="Stud. Mycol.">
        <title>101 Dothideomycetes genomes: a test case for predicting lifestyles and emergence of pathogens.</title>
        <authorList>
            <person name="Haridas S."/>
            <person name="Albert R."/>
            <person name="Binder M."/>
            <person name="Bloem J."/>
            <person name="Labutti K."/>
            <person name="Salamov A."/>
            <person name="Andreopoulos B."/>
            <person name="Baker S."/>
            <person name="Barry K."/>
            <person name="Bills G."/>
            <person name="Bluhm B."/>
            <person name="Cannon C."/>
            <person name="Castanera R."/>
            <person name="Culley D."/>
            <person name="Daum C."/>
            <person name="Ezra D."/>
            <person name="Gonzalez J."/>
            <person name="Henrissat B."/>
            <person name="Kuo A."/>
            <person name="Liang C."/>
            <person name="Lipzen A."/>
            <person name="Lutzoni F."/>
            <person name="Magnuson J."/>
            <person name="Mondo S."/>
            <person name="Nolan M."/>
            <person name="Ohm R."/>
            <person name="Pangilinan J."/>
            <person name="Park H.-J."/>
            <person name="Ramirez L."/>
            <person name="Alfaro M."/>
            <person name="Sun H."/>
            <person name="Tritt A."/>
            <person name="Yoshinaga Y."/>
            <person name="Zwiers L.-H."/>
            <person name="Turgeon B."/>
            <person name="Goodwin S."/>
            <person name="Spatafora J."/>
            <person name="Crous P."/>
            <person name="Grigoriev I."/>
        </authorList>
    </citation>
    <scope>NUCLEOTIDE SEQUENCE</scope>
    <source>
        <strain evidence="3 5">CBS 304.34</strain>
    </source>
</reference>
<dbReference type="Gene3D" id="1.25.40.180">
    <property type="match status" value="3"/>
</dbReference>
<reference evidence="5" key="3">
    <citation type="submission" date="2025-04" db="UniProtKB">
        <authorList>
            <consortium name="RefSeq"/>
        </authorList>
    </citation>
    <scope>IDENTIFICATION</scope>
    <source>
        <strain evidence="5">CBS 304.34</strain>
    </source>
</reference>
<dbReference type="FunFam" id="1.25.40.180:FF:000045">
    <property type="entry name" value="snRNA cap binding complex subunit (Gcr3), putative"/>
    <property type="match status" value="1"/>
</dbReference>
<keyword evidence="4" id="KW-1185">Reference proteome</keyword>
<dbReference type="Proteomes" id="UP000504636">
    <property type="component" value="Unplaced"/>
</dbReference>
<feature type="domain" description="MIF4G-like type 2" evidence="2">
    <location>
        <begin position="519"/>
        <end position="772"/>
    </location>
</feature>
<dbReference type="RefSeq" id="XP_033578018.1">
    <property type="nucleotide sequence ID" value="XM_033717784.1"/>
</dbReference>
<dbReference type="GO" id="GO:0005634">
    <property type="term" value="C:nucleus"/>
    <property type="evidence" value="ECO:0007669"/>
    <property type="project" value="TreeGrafter"/>
</dbReference>
<evidence type="ECO:0000313" key="3">
    <source>
        <dbReference type="EMBL" id="KAF2811054.1"/>
    </source>
</evidence>
<gene>
    <name evidence="3 5" type="ORF">BDZ99DRAFT_441789</name>
</gene>
<dbReference type="Pfam" id="PF09088">
    <property type="entry name" value="MIF4G_like"/>
    <property type="match status" value="1"/>
</dbReference>
<dbReference type="GO" id="GO:0000339">
    <property type="term" value="F:RNA cap binding"/>
    <property type="evidence" value="ECO:0007669"/>
    <property type="project" value="InterPro"/>
</dbReference>
<dbReference type="SUPFAM" id="SSF48371">
    <property type="entry name" value="ARM repeat"/>
    <property type="match status" value="3"/>
</dbReference>
<dbReference type="OrthoDB" id="10252707at2759"/>
<dbReference type="GO" id="GO:0000184">
    <property type="term" value="P:nuclear-transcribed mRNA catabolic process, nonsense-mediated decay"/>
    <property type="evidence" value="ECO:0007669"/>
    <property type="project" value="TreeGrafter"/>
</dbReference>
<dbReference type="AlphaFoldDB" id="A0A6A6YSM7"/>
<evidence type="ECO:0000313" key="4">
    <source>
        <dbReference type="Proteomes" id="UP000504636"/>
    </source>
</evidence>
<reference evidence="5" key="2">
    <citation type="submission" date="2020-04" db="EMBL/GenBank/DDBJ databases">
        <authorList>
            <consortium name="NCBI Genome Project"/>
        </authorList>
    </citation>
    <scope>NUCLEOTIDE SEQUENCE</scope>
    <source>
        <strain evidence="5">CBS 304.34</strain>
    </source>
</reference>
<proteinExistence type="predicted"/>
<dbReference type="EMBL" id="MU003699">
    <property type="protein sequence ID" value="KAF2811054.1"/>
    <property type="molecule type" value="Genomic_DNA"/>
</dbReference>
<dbReference type="GO" id="GO:0003729">
    <property type="term" value="F:mRNA binding"/>
    <property type="evidence" value="ECO:0007669"/>
    <property type="project" value="TreeGrafter"/>
</dbReference>
<dbReference type="InterPro" id="IPR015172">
    <property type="entry name" value="MIF4G-like_typ-1"/>
</dbReference>
<accession>A0A6A6YSM7</accession>
<sequence length="815" mass="92181">MSDYRRNGKRKRSREPRDRYLPVPRQLRENLLSIADSPLAVPAKQAQEIATLLGDNFHDEQIKNEFFDLLVRLILEQPFKIPFAAAVILYGNDSKPEITTEALNRAGERLQEAFNAGHWRDVKLLVRFLACLQRLFEGDGVIPLLDKLFDCAVDLQSANENDVVGLELVKIILLTLPYAMGYAETSIVPQALELLEKTEIVASMKLPIEELLESYTGSTDEKPVHYLSVIGLLQLQMRNEEAHGWEFAILPPFPKFISQQVDGQDAMVTTPTLHPFPSLDIVSPVNAGPNPLFPEAYFSLYADQEVETVPKTDDIAASLIRDTIVDTINILDFNRDAVATLLVNMDSYWHPETFIKRGMPFDKIRLGEVEEGKSTWKPEDMVLDGIFSQIFTLPNPERKIVYYHSVITETCKKAPGAVAPSLGRAIRFLFRNLDVMDLELVSRFLDWFAHHLSNFDYRWKWQEWVEDLVRSDLHPKKAFIIAAIDKEIRLSFGKRIKKTIDEEFRYLITEGKEKEVPDFKYADDRTPYAAEGALLQVQIRKKAPDAEIQETINVIHVKAADAGIKDVLIPSTDAFVTCICFIGSVSFSHLISIVDRCKERLLAIGQQSEPARRQIIASIVAYWKDQPGNAINIIDKLLNYTILTPISVIQWALADHLGAGEALAESWTYEMVAKTVAKVTNRVRQIVAARLQEGLTQEQIESIDETLIKEREGMRSYFKFIDDAASVVALGTNDAYIEKVTNGELNAENAAVIKAWGKRWQVVFQRKAHVEETVVGEQAVDARVKLLPTKMETDLKEETQNGNGAMEGLTIEEIE</sequence>
<dbReference type="PANTHER" id="PTHR12412">
    <property type="entry name" value="CAP BINDING PROTEIN"/>
    <property type="match status" value="1"/>
</dbReference>
<name>A0A6A6YSM7_9PEZI</name>
<dbReference type="InterPro" id="IPR016024">
    <property type="entry name" value="ARM-type_fold"/>
</dbReference>
<dbReference type="GO" id="GO:0006406">
    <property type="term" value="P:mRNA export from nucleus"/>
    <property type="evidence" value="ECO:0007669"/>
    <property type="project" value="InterPro"/>
</dbReference>
<dbReference type="PANTHER" id="PTHR12412:SF2">
    <property type="entry name" value="NUCLEAR CAP-BINDING PROTEIN SUBUNIT 1"/>
    <property type="match status" value="1"/>
</dbReference>
<dbReference type="InterPro" id="IPR015174">
    <property type="entry name" value="MIF4G-like_typ-2"/>
</dbReference>
<evidence type="ECO:0000259" key="2">
    <source>
        <dbReference type="Pfam" id="PF09090"/>
    </source>
</evidence>